<dbReference type="KEGG" id="amd:AMED_5639"/>
<dbReference type="OrthoDB" id="9814966at2"/>
<dbReference type="EMBL" id="CP002000">
    <property type="protein sequence ID" value="ADJ47392.1"/>
    <property type="molecule type" value="Genomic_DNA"/>
</dbReference>
<name>A0A0H3DAU7_AMYMU</name>
<dbReference type="GO" id="GO:0003824">
    <property type="term" value="F:catalytic activity"/>
    <property type="evidence" value="ECO:0007669"/>
    <property type="project" value="UniProtKB-ARBA"/>
</dbReference>
<feature type="domain" description="AB hydrolase-1" evidence="1">
    <location>
        <begin position="2"/>
        <end position="213"/>
    </location>
</feature>
<evidence type="ECO:0000313" key="3">
    <source>
        <dbReference type="Proteomes" id="UP000000328"/>
    </source>
</evidence>
<dbReference type="SUPFAM" id="SSF53474">
    <property type="entry name" value="alpha/beta-Hydrolases"/>
    <property type="match status" value="1"/>
</dbReference>
<protein>
    <recommendedName>
        <fullName evidence="1">AB hydrolase-1 domain-containing protein</fullName>
    </recommendedName>
</protein>
<dbReference type="Gene3D" id="3.40.50.1820">
    <property type="entry name" value="alpha/beta hydrolase"/>
    <property type="match status" value="1"/>
</dbReference>
<evidence type="ECO:0000313" key="2">
    <source>
        <dbReference type="EMBL" id="ADJ47392.1"/>
    </source>
</evidence>
<dbReference type="PANTHER" id="PTHR37017">
    <property type="entry name" value="AB HYDROLASE-1 DOMAIN-CONTAINING PROTEIN-RELATED"/>
    <property type="match status" value="1"/>
</dbReference>
<dbReference type="GeneID" id="92873322"/>
<gene>
    <name evidence="2" type="ordered locus">AMED_5639</name>
</gene>
<evidence type="ECO:0000259" key="1">
    <source>
        <dbReference type="Pfam" id="PF12697"/>
    </source>
</evidence>
<dbReference type="PANTHER" id="PTHR37017:SF11">
    <property type="entry name" value="ESTERASE_LIPASE_THIOESTERASE DOMAIN-CONTAINING PROTEIN"/>
    <property type="match status" value="1"/>
</dbReference>
<dbReference type="AlphaFoldDB" id="A0A0H3DAU7"/>
<dbReference type="Pfam" id="PF12697">
    <property type="entry name" value="Abhydrolase_6"/>
    <property type="match status" value="1"/>
</dbReference>
<dbReference type="Proteomes" id="UP000000328">
    <property type="component" value="Chromosome"/>
</dbReference>
<dbReference type="HOGENOM" id="CLU_046066_2_0_11"/>
<sequence length="228" mass="23814">MLVHGAFADSSSWNGVVAKLQHDGYPVTSAANPLRDLNTDAAYVSAVLKSVPGPIVLVGHSYGGSVITNAVQGNPNVKALVYVAAFAPDQGESANDIQAKFPGSTLGAALEQIPLADGTVDLSVRQDLFPRQFAADAPLRDAQLAAVAQRPVNAVVFGEPSGAPAWRSIRSYFLIPTADVNIPPAAQEFMAGRAHGTVVIARGASHAVLLSQPVITTRLIEQAAKEMR</sequence>
<dbReference type="PATRIC" id="fig|749927.5.peg.5852"/>
<proteinExistence type="predicted"/>
<dbReference type="InterPro" id="IPR000073">
    <property type="entry name" value="AB_hydrolase_1"/>
</dbReference>
<organism evidence="2 3">
    <name type="scientific">Amycolatopsis mediterranei (strain U-32)</name>
    <dbReference type="NCBI Taxonomy" id="749927"/>
    <lineage>
        <taxon>Bacteria</taxon>
        <taxon>Bacillati</taxon>
        <taxon>Actinomycetota</taxon>
        <taxon>Actinomycetes</taxon>
        <taxon>Pseudonocardiales</taxon>
        <taxon>Pseudonocardiaceae</taxon>
        <taxon>Amycolatopsis</taxon>
    </lineage>
</organism>
<reference evidence="2 3" key="1">
    <citation type="journal article" date="2010" name="Cell Res.">
        <title>Complete genome sequence of the rifamycin SV-producing Amycolatopsis mediterranei U32 revealed its genetic characteristics in phylogeny and metabolism.</title>
        <authorList>
            <person name="Zhao W."/>
            <person name="Zhong Y."/>
            <person name="Yuan H."/>
            <person name="Wang J."/>
            <person name="Zheng H."/>
            <person name="Wang Y."/>
            <person name="Cen X."/>
            <person name="Xu F."/>
            <person name="Bai J."/>
            <person name="Han X."/>
            <person name="Lu G."/>
            <person name="Zhu Y."/>
            <person name="Shao Z."/>
            <person name="Yan H."/>
            <person name="Li C."/>
            <person name="Peng N."/>
            <person name="Zhang Z."/>
            <person name="Zhang Y."/>
            <person name="Lin W."/>
            <person name="Fan Y."/>
            <person name="Qin Z."/>
            <person name="Hu Y."/>
            <person name="Zhu B."/>
            <person name="Wang S."/>
            <person name="Ding X."/>
            <person name="Zhao G.P."/>
        </authorList>
    </citation>
    <scope>NUCLEOTIDE SEQUENCE [LARGE SCALE GENOMIC DNA]</scope>
    <source>
        <strain evidence="3">U-32</strain>
    </source>
</reference>
<accession>A0A0H3DAU7</accession>
<dbReference type="InterPro" id="IPR052897">
    <property type="entry name" value="Sec-Metab_Biosynth_Hydrolase"/>
</dbReference>
<dbReference type="InterPro" id="IPR029058">
    <property type="entry name" value="AB_hydrolase_fold"/>
</dbReference>
<dbReference type="RefSeq" id="WP_013227450.1">
    <property type="nucleotide sequence ID" value="NC_014318.1"/>
</dbReference>
<dbReference type="eggNOG" id="COG1073">
    <property type="taxonomic scope" value="Bacteria"/>
</dbReference>